<gene>
    <name evidence="2" type="ORF">RUM44_011858</name>
</gene>
<dbReference type="Proteomes" id="UP001359485">
    <property type="component" value="Unassembled WGS sequence"/>
</dbReference>
<evidence type="ECO:0000313" key="3">
    <source>
        <dbReference type="Proteomes" id="UP001359485"/>
    </source>
</evidence>
<name>A0ABR1BDN4_POLSC</name>
<proteinExistence type="predicted"/>
<accession>A0ABR1BDN4</accession>
<organism evidence="2 3">
    <name type="scientific">Polyplax serrata</name>
    <name type="common">Common mouse louse</name>
    <dbReference type="NCBI Taxonomy" id="468196"/>
    <lineage>
        <taxon>Eukaryota</taxon>
        <taxon>Metazoa</taxon>
        <taxon>Ecdysozoa</taxon>
        <taxon>Arthropoda</taxon>
        <taxon>Hexapoda</taxon>
        <taxon>Insecta</taxon>
        <taxon>Pterygota</taxon>
        <taxon>Neoptera</taxon>
        <taxon>Paraneoptera</taxon>
        <taxon>Psocodea</taxon>
        <taxon>Troctomorpha</taxon>
        <taxon>Phthiraptera</taxon>
        <taxon>Anoplura</taxon>
        <taxon>Polyplacidae</taxon>
        <taxon>Polyplax</taxon>
    </lineage>
</organism>
<sequence>MTPHWEHLLARTNSLKNTKQTEKWHTCGIQTDDLATTEGTVEENGTWEIIKKKKKGRDKNPAAQRYSASGGTKENGDNLAESLRKIIRKNLFLRKLRLSCAATARKKSACAKRIVAQDGKMYAIPEKTREVQDSLKERKATDAVVSEATT</sequence>
<feature type="region of interest" description="Disordered" evidence="1">
    <location>
        <begin position="128"/>
        <end position="150"/>
    </location>
</feature>
<dbReference type="EMBL" id="JAWJWF010000001">
    <property type="protein sequence ID" value="KAK6640172.1"/>
    <property type="molecule type" value="Genomic_DNA"/>
</dbReference>
<keyword evidence="3" id="KW-1185">Reference proteome</keyword>
<reference evidence="2 3" key="1">
    <citation type="submission" date="2023-09" db="EMBL/GenBank/DDBJ databases">
        <title>Genomes of two closely related lineages of the louse Polyplax serrata with different host specificities.</title>
        <authorList>
            <person name="Martinu J."/>
            <person name="Tarabai H."/>
            <person name="Stefka J."/>
            <person name="Hypsa V."/>
        </authorList>
    </citation>
    <scope>NUCLEOTIDE SEQUENCE [LARGE SCALE GENOMIC DNA]</scope>
    <source>
        <strain evidence="2">98ZLc_SE</strain>
    </source>
</reference>
<comment type="caution">
    <text evidence="2">The sequence shown here is derived from an EMBL/GenBank/DDBJ whole genome shotgun (WGS) entry which is preliminary data.</text>
</comment>
<protein>
    <submittedName>
        <fullName evidence="2">Uncharacterized protein</fullName>
    </submittedName>
</protein>
<feature type="region of interest" description="Disordered" evidence="1">
    <location>
        <begin position="52"/>
        <end position="78"/>
    </location>
</feature>
<evidence type="ECO:0000313" key="2">
    <source>
        <dbReference type="EMBL" id="KAK6640172.1"/>
    </source>
</evidence>
<feature type="compositionally biased region" description="Basic and acidic residues" evidence="1">
    <location>
        <begin position="128"/>
        <end position="141"/>
    </location>
</feature>
<evidence type="ECO:0000256" key="1">
    <source>
        <dbReference type="SAM" id="MobiDB-lite"/>
    </source>
</evidence>